<dbReference type="GO" id="GO:0004427">
    <property type="term" value="F:inorganic diphosphate phosphatase activity"/>
    <property type="evidence" value="ECO:0007669"/>
    <property type="project" value="UniProtKB-EC"/>
</dbReference>
<dbReference type="Pfam" id="PF13242">
    <property type="entry name" value="Hydrolase_like"/>
    <property type="match status" value="1"/>
</dbReference>
<name>A0A2K9P0A9_9FIRM</name>
<dbReference type="Proteomes" id="UP000235589">
    <property type="component" value="Chromosome"/>
</dbReference>
<accession>A0A2K9P0A9</accession>
<dbReference type="AlphaFoldDB" id="A0A2K9P0A9"/>
<dbReference type="GeneID" id="98061527"/>
<dbReference type="InterPro" id="IPR050155">
    <property type="entry name" value="HAD-like_hydrolase_sf"/>
</dbReference>
<sequence length="336" mass="38401">MKFQPNNFDKIIFDMDGVVTSEYIYWDAAALTVYELLYSHKFYGLSEIDHNWCYGNFKELHKIIFCGDKTIKAVKALGVNTNWDLAYIVFCVSKYLEPDLTEFNEWHFESVRMFIENITVQAPEVYNLVGELAAVSLNSEFSDFKRGRSKLWDDVINCFQLWFLGGESVPGLNTMEKPLVDLNDLKKTFLDLKSKGISLGIGTGRPKDEILFPLKKWGLMEFFSDNMIVTYDDVLKAEEDFKPETPLSKPNPFVFLKAAFRNELDDEKLISGNYDKERCLKIAVVGDAPSDLMAAKSAGMVFVGVLTGIDRKSANEYFLSHNADYIFEDVTQLIDD</sequence>
<reference evidence="1 2" key="1">
    <citation type="submission" date="2017-04" db="EMBL/GenBank/DDBJ databases">
        <title>Monoglobus pectinilyticus 14 draft genome.</title>
        <authorList>
            <person name="Kim C."/>
            <person name="Rosendale D.I."/>
            <person name="Kelly W.J."/>
            <person name="Tannock G.W."/>
            <person name="Patchett M.L."/>
            <person name="Jordens J.Z."/>
        </authorList>
    </citation>
    <scope>NUCLEOTIDE SEQUENCE [LARGE SCALE GENOMIC DNA]</scope>
    <source>
        <strain evidence="1 2">14</strain>
    </source>
</reference>
<evidence type="ECO:0000313" key="2">
    <source>
        <dbReference type="Proteomes" id="UP000235589"/>
    </source>
</evidence>
<dbReference type="Gene3D" id="3.40.50.1000">
    <property type="entry name" value="HAD superfamily/HAD-like"/>
    <property type="match status" value="1"/>
</dbReference>
<evidence type="ECO:0000313" key="1">
    <source>
        <dbReference type="EMBL" id="AUO18279.1"/>
    </source>
</evidence>
<protein>
    <submittedName>
        <fullName evidence="1">Phosphoserine phosphatase</fullName>
        <ecNumber evidence="1">3.6.1.1</ecNumber>
    </submittedName>
</protein>
<organism evidence="1 2">
    <name type="scientific">Monoglobus pectinilyticus</name>
    <dbReference type="NCBI Taxonomy" id="1981510"/>
    <lineage>
        <taxon>Bacteria</taxon>
        <taxon>Bacillati</taxon>
        <taxon>Bacillota</taxon>
        <taxon>Clostridia</taxon>
        <taxon>Monoglobales</taxon>
        <taxon>Monoglobaceae</taxon>
        <taxon>Monoglobus</taxon>
    </lineage>
</organism>
<dbReference type="RefSeq" id="WP_102364631.1">
    <property type="nucleotide sequence ID" value="NZ_CP020991.1"/>
</dbReference>
<dbReference type="OrthoDB" id="9781413at2"/>
<gene>
    <name evidence="1" type="primary">ppaX</name>
    <name evidence="1" type="ORF">B9O19_00094</name>
</gene>
<dbReference type="KEGG" id="mpec:B9O19_00094"/>
<dbReference type="EMBL" id="CP020991">
    <property type="protein sequence ID" value="AUO18279.1"/>
    <property type="molecule type" value="Genomic_DNA"/>
</dbReference>
<keyword evidence="2" id="KW-1185">Reference proteome</keyword>
<dbReference type="SFLD" id="SFLDG01129">
    <property type="entry name" value="C1.5:_HAD__Beta-PGM__Phosphata"/>
    <property type="match status" value="1"/>
</dbReference>
<dbReference type="SUPFAM" id="SSF56784">
    <property type="entry name" value="HAD-like"/>
    <property type="match status" value="1"/>
</dbReference>
<proteinExistence type="predicted"/>
<dbReference type="SFLD" id="SFLDS00003">
    <property type="entry name" value="Haloacid_Dehalogenase"/>
    <property type="match status" value="1"/>
</dbReference>
<dbReference type="InterPro" id="IPR023214">
    <property type="entry name" value="HAD_sf"/>
</dbReference>
<dbReference type="InterPro" id="IPR036412">
    <property type="entry name" value="HAD-like_sf"/>
</dbReference>
<dbReference type="PANTHER" id="PTHR43434:SF1">
    <property type="entry name" value="PHOSPHOGLYCOLATE PHOSPHATASE"/>
    <property type="match status" value="1"/>
</dbReference>
<dbReference type="GO" id="GO:0008967">
    <property type="term" value="F:phosphoglycolate phosphatase activity"/>
    <property type="evidence" value="ECO:0007669"/>
    <property type="project" value="TreeGrafter"/>
</dbReference>
<dbReference type="EC" id="3.6.1.1" evidence="1"/>
<dbReference type="PANTHER" id="PTHR43434">
    <property type="entry name" value="PHOSPHOGLYCOLATE PHOSPHATASE"/>
    <property type="match status" value="1"/>
</dbReference>
<keyword evidence="1" id="KW-0378">Hydrolase</keyword>
<dbReference type="GO" id="GO:0006281">
    <property type="term" value="P:DNA repair"/>
    <property type="evidence" value="ECO:0007669"/>
    <property type="project" value="TreeGrafter"/>
</dbReference>